<dbReference type="GeneTree" id="ENSGT00940000161627"/>
<evidence type="ECO:0000256" key="1">
    <source>
        <dbReference type="SAM" id="MobiDB-lite"/>
    </source>
</evidence>
<evidence type="ECO:0008006" key="5">
    <source>
        <dbReference type="Google" id="ProtNLM"/>
    </source>
</evidence>
<feature type="chain" id="PRO_5035160571" description="Secreted protein" evidence="2">
    <location>
        <begin position="22"/>
        <end position="85"/>
    </location>
</feature>
<dbReference type="PANTHER" id="PTHR46254:SF6">
    <property type="entry name" value="HIGH MOBILITY GROUP AT-HOOK 2"/>
    <property type="match status" value="1"/>
</dbReference>
<dbReference type="AlphaFoldDB" id="A0A8I5NJP7"/>
<sequence length="85" mass="9857">MEIRVFHRLLFLFFFSRRSLTLVAQAGLQWRDLGSLQPPPAGFKQFSCLSLPSSWDYRHALPRQANSRDGVSPCWSGWSQTPDFR</sequence>
<dbReference type="Proteomes" id="UP000028761">
    <property type="component" value="Chromosome 3"/>
</dbReference>
<protein>
    <recommendedName>
        <fullName evidence="5">Secreted protein</fullName>
    </recommendedName>
</protein>
<keyword evidence="2" id="KW-0732">Signal</keyword>
<proteinExistence type="predicted"/>
<feature type="region of interest" description="Disordered" evidence="1">
    <location>
        <begin position="65"/>
        <end position="85"/>
    </location>
</feature>
<evidence type="ECO:0000313" key="4">
    <source>
        <dbReference type="Proteomes" id="UP000028761"/>
    </source>
</evidence>
<evidence type="ECO:0000313" key="3">
    <source>
        <dbReference type="Ensembl" id="ENSPANP00000055750.1"/>
    </source>
</evidence>
<organism evidence="3 4">
    <name type="scientific">Papio anubis</name>
    <name type="common">Olive baboon</name>
    <dbReference type="NCBI Taxonomy" id="9555"/>
    <lineage>
        <taxon>Eukaryota</taxon>
        <taxon>Metazoa</taxon>
        <taxon>Chordata</taxon>
        <taxon>Craniata</taxon>
        <taxon>Vertebrata</taxon>
        <taxon>Euteleostomi</taxon>
        <taxon>Mammalia</taxon>
        <taxon>Eutheria</taxon>
        <taxon>Euarchontoglires</taxon>
        <taxon>Primates</taxon>
        <taxon>Haplorrhini</taxon>
        <taxon>Catarrhini</taxon>
        <taxon>Cercopithecidae</taxon>
        <taxon>Cercopithecinae</taxon>
        <taxon>Papio</taxon>
    </lineage>
</organism>
<dbReference type="PANTHER" id="PTHR46254">
    <property type="entry name" value="PROTEIN GVQW1-RELATED"/>
    <property type="match status" value="1"/>
</dbReference>
<evidence type="ECO:0000256" key="2">
    <source>
        <dbReference type="SAM" id="SignalP"/>
    </source>
</evidence>
<reference evidence="3" key="2">
    <citation type="submission" date="2025-08" db="UniProtKB">
        <authorList>
            <consortium name="Ensembl"/>
        </authorList>
    </citation>
    <scope>IDENTIFICATION</scope>
</reference>
<reference evidence="3 4" key="1">
    <citation type="submission" date="2012-03" db="EMBL/GenBank/DDBJ databases">
        <title>Whole Genome Assembly of Papio anubis.</title>
        <authorList>
            <person name="Liu Y.L."/>
            <person name="Abraham K.A."/>
            <person name="Akbar H.A."/>
            <person name="Ali S.A."/>
            <person name="Anosike U.A."/>
            <person name="Aqrawi P.A."/>
            <person name="Arias F.A."/>
            <person name="Attaway T.A."/>
            <person name="Awwad R.A."/>
            <person name="Babu C.B."/>
            <person name="Bandaranaike D.B."/>
            <person name="Battles P.B."/>
            <person name="Bell A.B."/>
            <person name="Beltran B.B."/>
            <person name="Berhane-Mersha D.B."/>
            <person name="Bess C.B."/>
            <person name="Bickham C.B."/>
            <person name="Bolden T.B."/>
            <person name="Carter K.C."/>
            <person name="Chau D.C."/>
            <person name="Chavez A.C."/>
            <person name="Clerc-Blankenburg K.C."/>
            <person name="Coyle M.C."/>
            <person name="Dao M.D."/>
            <person name="Davila M.L.D."/>
            <person name="Davy-Carroll L.D."/>
            <person name="Denson S.D."/>
            <person name="Dinh H.D."/>
            <person name="Fernandez S.F."/>
            <person name="Fernando P.F."/>
            <person name="Forbes L.F."/>
            <person name="Francis C.F."/>
            <person name="Francisco L.F."/>
            <person name="Fu Q.F."/>
            <person name="Garcia-Iii R.G."/>
            <person name="Garrett T.G."/>
            <person name="Gross S.G."/>
            <person name="Gubbala S.G."/>
            <person name="Hirani K.H."/>
            <person name="Hogues M.H."/>
            <person name="Hollins B.H."/>
            <person name="Jackson L.J."/>
            <person name="Javaid M.J."/>
            <person name="Jhangiani S.J."/>
            <person name="Johnson A.J."/>
            <person name="Johnson B.J."/>
            <person name="Jones J.J."/>
            <person name="Joshi V.J."/>
            <person name="Kalu J.K."/>
            <person name="Khan N.K."/>
            <person name="Korchina V.K."/>
            <person name="Kovar C.K."/>
            <person name="Lago L.L."/>
            <person name="Lara F.L."/>
            <person name="Le T.-K.L."/>
            <person name="Lee S.L."/>
            <person name="Legall-Iii F.L."/>
            <person name="Lemon S.L."/>
            <person name="Liu J.L."/>
            <person name="Liu Y.-S.L."/>
            <person name="Liyanage D.L."/>
            <person name="Lopez J.L."/>
            <person name="Lorensuhewa L.L."/>
            <person name="Mata R.M."/>
            <person name="Mathew T.M."/>
            <person name="Mercado C.M."/>
            <person name="Mercado I.M."/>
            <person name="Morales K.M."/>
            <person name="Morgan M.M."/>
            <person name="Munidasa M.M."/>
            <person name="Ngo D.N."/>
            <person name="Nguyen L.N."/>
            <person name="Nguyen T.N."/>
            <person name="Nguyen N.N."/>
            <person name="Obregon M.O."/>
            <person name="Okwuonu G.O."/>
            <person name="Ongeri F.O."/>
            <person name="Onwere C.O."/>
            <person name="Osifeso I.O."/>
            <person name="Parra A.P."/>
            <person name="Patil S.P."/>
            <person name="Perez A.P."/>
            <person name="Perez Y.P."/>
            <person name="Pham C.P."/>
            <person name="Pu L.-L.P."/>
            <person name="Puazo M.P."/>
            <person name="Quiroz J.Q."/>
            <person name="Rouhana J.R."/>
            <person name="Ruiz M.R."/>
            <person name="Ruiz S.-J.R."/>
            <person name="Saada N.S."/>
            <person name="Santibanez J.S."/>
            <person name="Scheel M.S."/>
            <person name="Schneider B.S."/>
            <person name="Simmons D.S."/>
            <person name="Sisson I.S."/>
            <person name="Tang L.-Y.T."/>
            <person name="Thornton R.T."/>
            <person name="Tisius J.T."/>
            <person name="Toledanes G.T."/>
            <person name="Trejos Z.T."/>
            <person name="Usmani K.U."/>
            <person name="Varghese R.V."/>
            <person name="Vattathil S.V."/>
            <person name="Vee V.V."/>
            <person name="Walker D.W."/>
            <person name="Weissenberger G.W."/>
            <person name="White C.W."/>
            <person name="Williams A.W."/>
            <person name="Woodworth J.W."/>
            <person name="Wright R.W."/>
            <person name="Zhu Y.Z."/>
            <person name="Han Y.H."/>
            <person name="Newsham I.N."/>
            <person name="Nazareth L.N."/>
            <person name="Worley K.W."/>
            <person name="Muzny D.M."/>
            <person name="Rogers J.R."/>
            <person name="Gibbs R.G."/>
        </authorList>
    </citation>
    <scope>NUCLEOTIDE SEQUENCE [LARGE SCALE GENOMIC DNA]</scope>
</reference>
<name>A0A8I5NJP7_PAPAN</name>
<accession>A0A8I5NJP7</accession>
<reference evidence="3" key="3">
    <citation type="submission" date="2025-09" db="UniProtKB">
        <authorList>
            <consortium name="Ensembl"/>
        </authorList>
    </citation>
    <scope>IDENTIFICATION</scope>
</reference>
<dbReference type="Ensembl" id="ENSPANT00000073221.1">
    <property type="protein sequence ID" value="ENSPANP00000055750.1"/>
    <property type="gene ID" value="ENSPANG00000044977.1"/>
</dbReference>
<feature type="signal peptide" evidence="2">
    <location>
        <begin position="1"/>
        <end position="21"/>
    </location>
</feature>
<keyword evidence="4" id="KW-1185">Reference proteome</keyword>